<dbReference type="InterPro" id="IPR050789">
    <property type="entry name" value="Diverse_Enzym_Activities"/>
</dbReference>
<dbReference type="Gene3D" id="3.40.710.10">
    <property type="entry name" value="DD-peptidase/beta-lactamase superfamily"/>
    <property type="match status" value="1"/>
</dbReference>
<evidence type="ECO:0000313" key="4">
    <source>
        <dbReference type="Proteomes" id="UP000000564"/>
    </source>
</evidence>
<evidence type="ECO:0000259" key="2">
    <source>
        <dbReference type="Pfam" id="PF00144"/>
    </source>
</evidence>
<organism evidence="3 4">
    <name type="scientific">Streptococcus pyogenes serotype M3 (strain ATCC BAA-595 / MGAS315)</name>
    <dbReference type="NCBI Taxonomy" id="198466"/>
    <lineage>
        <taxon>Bacteria</taxon>
        <taxon>Bacillati</taxon>
        <taxon>Bacillota</taxon>
        <taxon>Bacilli</taxon>
        <taxon>Lactobacillales</taxon>
        <taxon>Streptococcaceae</taxon>
        <taxon>Streptococcus</taxon>
    </lineage>
</organism>
<dbReference type="Pfam" id="PF00144">
    <property type="entry name" value="Beta-lactamase"/>
    <property type="match status" value="1"/>
</dbReference>
<proteinExistence type="predicted"/>
<reference evidence="3 4" key="1">
    <citation type="journal article" date="2002" name="Proc. Natl. Acad. Sci. U.S.A.">
        <title>Genome sequence of a serotype M3 strain of group A Streptococcus: phage-encoded toxins, the high-virulence phenotype, and clone emergence.</title>
        <authorList>
            <person name="Beres S.B."/>
            <person name="Sylva G.L."/>
            <person name="Barbian K.D."/>
            <person name="Lei B."/>
            <person name="Hoff J.S."/>
            <person name="Mammarella N.D."/>
            <person name="Liu M.Y."/>
            <person name="Smoot J.C."/>
            <person name="Porcella S.F."/>
            <person name="Parkins L.D."/>
            <person name="Campbell D.S."/>
            <person name="Smith T.M."/>
            <person name="McCormick J.K."/>
            <person name="Leung D.Y."/>
            <person name="Schlievert P.M."/>
            <person name="Musser J.M."/>
        </authorList>
    </citation>
    <scope>NUCLEOTIDE SEQUENCE [LARGE SCALE GENOMIC DNA]</scope>
    <source>
        <strain evidence="4">ATCC BAA-595 / MGAS315</strain>
    </source>
</reference>
<gene>
    <name evidence="3" type="ordered locus">SpyM3_1597</name>
</gene>
<protein>
    <submittedName>
        <fullName evidence="3">Putative esterase</fullName>
    </submittedName>
</protein>
<feature type="domain" description="Beta-lactamase-related" evidence="2">
    <location>
        <begin position="11"/>
        <end position="300"/>
    </location>
</feature>
<dbReference type="KEGG" id="spg:SpyM3_1597"/>
<dbReference type="AlphaFoldDB" id="A0A0H2UWF1"/>
<keyword evidence="1" id="KW-0378">Hydrolase</keyword>
<accession>A0A0H2UWF1</accession>
<name>A0A0H2UWF1_STRP3</name>
<evidence type="ECO:0000313" key="3">
    <source>
        <dbReference type="EMBL" id="AAM80204.1"/>
    </source>
</evidence>
<dbReference type="PANTHER" id="PTHR43283">
    <property type="entry name" value="BETA-LACTAMASE-RELATED"/>
    <property type="match status" value="1"/>
</dbReference>
<dbReference type="GO" id="GO:0016787">
    <property type="term" value="F:hydrolase activity"/>
    <property type="evidence" value="ECO:0007669"/>
    <property type="project" value="UniProtKB-KW"/>
</dbReference>
<dbReference type="InterPro" id="IPR001466">
    <property type="entry name" value="Beta-lactam-related"/>
</dbReference>
<dbReference type="RefSeq" id="WP_010922638.1">
    <property type="nucleotide sequence ID" value="NC_004070.1"/>
</dbReference>
<dbReference type="InterPro" id="IPR012338">
    <property type="entry name" value="Beta-lactam/transpept-like"/>
</dbReference>
<evidence type="ECO:0000256" key="1">
    <source>
        <dbReference type="ARBA" id="ARBA00022801"/>
    </source>
</evidence>
<sequence>MVYEMTLAVIKCIENHLHKKVYKGASLALFQSGRWQEYHIGTIDGRRPVDANLVYDLASVSKVVGVATICNILLNNGTLALDDPLKVYYPSIADATVTIRQLLTHTSGLDPYIPNRDVLNAQQLRKALNHLTQKENKNFYYTDVNFLLLGFMLEELFSESLDQIFDKTIFTPFGMYHTSFGPRPEAVPTLKGVSDGEVHDPKAKILKKHSGSAGLFSTLADLESFSNHYLNDPFSDCLWRNYSQQTIERSLGWNLDGDWISHTGYTGPFLMLNKKEQTAAIFLTNRTYDEDDKSKWLKERQLLYNALKHDLTTPVS</sequence>
<dbReference type="EMBL" id="AE014074">
    <property type="protein sequence ID" value="AAM80204.1"/>
    <property type="molecule type" value="Genomic_DNA"/>
</dbReference>
<dbReference type="PANTHER" id="PTHR43283:SF11">
    <property type="entry name" value="BETA-LACTAMASE-RELATED DOMAIN-CONTAINING PROTEIN"/>
    <property type="match status" value="1"/>
</dbReference>
<dbReference type="Proteomes" id="UP000000564">
    <property type="component" value="Chromosome"/>
</dbReference>
<dbReference type="HOGENOM" id="CLU_020027_1_0_9"/>
<dbReference type="SUPFAM" id="SSF56601">
    <property type="entry name" value="beta-lactamase/transpeptidase-like"/>
    <property type="match status" value="1"/>
</dbReference>